<dbReference type="PANTHER" id="PTHR33450:SF4">
    <property type="entry name" value="OS04G0665666 PROTEIN"/>
    <property type="match status" value="1"/>
</dbReference>
<accession>A0AAW2VJP5</accession>
<comment type="caution">
    <text evidence="1">The sequence shown here is derived from an EMBL/GenBank/DDBJ whole genome shotgun (WGS) entry which is preliminary data.</text>
</comment>
<dbReference type="AlphaFoldDB" id="A0AAW2VJP5"/>
<organism evidence="1">
    <name type="scientific">Sesamum latifolium</name>
    <dbReference type="NCBI Taxonomy" id="2727402"/>
    <lineage>
        <taxon>Eukaryota</taxon>
        <taxon>Viridiplantae</taxon>
        <taxon>Streptophyta</taxon>
        <taxon>Embryophyta</taxon>
        <taxon>Tracheophyta</taxon>
        <taxon>Spermatophyta</taxon>
        <taxon>Magnoliopsida</taxon>
        <taxon>eudicotyledons</taxon>
        <taxon>Gunneridae</taxon>
        <taxon>Pentapetalae</taxon>
        <taxon>asterids</taxon>
        <taxon>lamiids</taxon>
        <taxon>Lamiales</taxon>
        <taxon>Pedaliaceae</taxon>
        <taxon>Sesamum</taxon>
    </lineage>
</organism>
<dbReference type="Pfam" id="PF05553">
    <property type="entry name" value="DUF761"/>
    <property type="match status" value="1"/>
</dbReference>
<proteinExistence type="predicted"/>
<reference evidence="1" key="1">
    <citation type="submission" date="2020-06" db="EMBL/GenBank/DDBJ databases">
        <authorList>
            <person name="Li T."/>
            <person name="Hu X."/>
            <person name="Zhang T."/>
            <person name="Song X."/>
            <person name="Zhang H."/>
            <person name="Dai N."/>
            <person name="Sheng W."/>
            <person name="Hou X."/>
            <person name="Wei L."/>
        </authorList>
    </citation>
    <scope>NUCLEOTIDE SEQUENCE</scope>
    <source>
        <strain evidence="1">KEN1</strain>
        <tissue evidence="1">Leaf</tissue>
    </source>
</reference>
<reference evidence="1" key="2">
    <citation type="journal article" date="2024" name="Plant">
        <title>Genomic evolution and insights into agronomic trait innovations of Sesamum species.</title>
        <authorList>
            <person name="Miao H."/>
            <person name="Wang L."/>
            <person name="Qu L."/>
            <person name="Liu H."/>
            <person name="Sun Y."/>
            <person name="Le M."/>
            <person name="Wang Q."/>
            <person name="Wei S."/>
            <person name="Zheng Y."/>
            <person name="Lin W."/>
            <person name="Duan Y."/>
            <person name="Cao H."/>
            <person name="Xiong S."/>
            <person name="Wang X."/>
            <person name="Wei L."/>
            <person name="Li C."/>
            <person name="Ma Q."/>
            <person name="Ju M."/>
            <person name="Zhao R."/>
            <person name="Li G."/>
            <person name="Mu C."/>
            <person name="Tian Q."/>
            <person name="Mei H."/>
            <person name="Zhang T."/>
            <person name="Gao T."/>
            <person name="Zhang H."/>
        </authorList>
    </citation>
    <scope>NUCLEOTIDE SEQUENCE</scope>
    <source>
        <strain evidence="1">KEN1</strain>
    </source>
</reference>
<dbReference type="InterPro" id="IPR008480">
    <property type="entry name" value="DUF761_pln"/>
</dbReference>
<name>A0AAW2VJP5_9LAMI</name>
<gene>
    <name evidence="1" type="ORF">Slati_3034400</name>
</gene>
<protein>
    <submittedName>
        <fullName evidence="1">Uncharacterized protein</fullName>
    </submittedName>
</protein>
<dbReference type="EMBL" id="JACGWN010000010">
    <property type="protein sequence ID" value="KAL0428596.1"/>
    <property type="molecule type" value="Genomic_DNA"/>
</dbReference>
<evidence type="ECO:0000313" key="1">
    <source>
        <dbReference type="EMBL" id="KAL0428596.1"/>
    </source>
</evidence>
<sequence>MAGPSSLKPHNSLNVFSSLSSIIKLKTLFQTFIFSHIYPIARAVAKANSLLLKLIRQIQFKHLVEIMETFPLMKKKNKNKSKKKTTTIVFGSFRLHYNWCSSSHVIPLAGPESCSHHVYYDSSWNTVINPTTSCDSEWMQDRRHGDDDDDHELSRYLEWLEEKGGECEEGWSCNEIDKLADLFIANCHEKFRLEKQESYRRFQEMMARSV</sequence>
<dbReference type="PANTHER" id="PTHR33450">
    <property type="entry name" value="EMB|CAB67623.1-RELATED"/>
    <property type="match status" value="1"/>
</dbReference>